<feature type="domain" description="NB-ARC" evidence="3">
    <location>
        <begin position="1"/>
        <end position="142"/>
    </location>
</feature>
<reference evidence="5 6" key="1">
    <citation type="journal article" date="2018" name="Front. Plant Sci.">
        <title>Red Clover (Trifolium pratense) and Zigzag Clover (T. medium) - A Picture of Genomic Similarities and Differences.</title>
        <authorList>
            <person name="Dluhosova J."/>
            <person name="Istvanek J."/>
            <person name="Nedelnik J."/>
            <person name="Repkova J."/>
        </authorList>
    </citation>
    <scope>NUCLEOTIDE SEQUENCE [LARGE SCALE GENOMIC DNA]</scope>
    <source>
        <strain evidence="6">cv. 10/8</strain>
        <tissue evidence="5">Leaf</tissue>
    </source>
</reference>
<sequence length="290" mass="33607">MGKTTLAQLVYNDHRIKENFEHRAWVYVSETFDVIGLTKAILRSFHSSADGEVLNLLQNQLQQELIGKKYLLVLDDVWNRSEECWERLLLPLYHGSIGSKIIVTTRDKEVASAMKSIKVLNLKKLKKSECWSMFVRHAFHGRNASEYPNIESIGKKIVKKCGGLPLAIKILGNLLRRKFSPREWANILEKDVWHLSEGDGNINSVLRLSYHHLPSNLKRCFAYCSILPKGRRFDKDETIKIWMADGLLKCCRTNKSEEELGEFYLRLEGDMLQDVSERTRHIWCSLDSKD</sequence>
<proteinExistence type="predicted"/>
<feature type="domain" description="Disease resistance protein winged helix" evidence="4">
    <location>
        <begin position="226"/>
        <end position="266"/>
    </location>
</feature>
<dbReference type="Gene3D" id="1.10.8.430">
    <property type="entry name" value="Helical domain of apoptotic protease-activating factors"/>
    <property type="match status" value="1"/>
</dbReference>
<feature type="non-terminal residue" evidence="5">
    <location>
        <position position="290"/>
    </location>
</feature>
<gene>
    <name evidence="5" type="ORF">A2U01_0018435</name>
</gene>
<dbReference type="InterPro" id="IPR002182">
    <property type="entry name" value="NB-ARC"/>
</dbReference>
<dbReference type="PANTHER" id="PTHR23155">
    <property type="entry name" value="DISEASE RESISTANCE PROTEIN RP"/>
    <property type="match status" value="1"/>
</dbReference>
<dbReference type="GO" id="GO:0098542">
    <property type="term" value="P:defense response to other organism"/>
    <property type="evidence" value="ECO:0007669"/>
    <property type="project" value="TreeGrafter"/>
</dbReference>
<evidence type="ECO:0000313" key="5">
    <source>
        <dbReference type="EMBL" id="MCH97440.1"/>
    </source>
</evidence>
<protein>
    <submittedName>
        <fullName evidence="5">CC-NBS-LRR resistance protein</fullName>
    </submittedName>
</protein>
<dbReference type="Gene3D" id="1.10.10.10">
    <property type="entry name" value="Winged helix-like DNA-binding domain superfamily/Winged helix DNA-binding domain"/>
    <property type="match status" value="1"/>
</dbReference>
<dbReference type="InterPro" id="IPR058922">
    <property type="entry name" value="WHD_DRP"/>
</dbReference>
<evidence type="ECO:0000256" key="1">
    <source>
        <dbReference type="ARBA" id="ARBA00022737"/>
    </source>
</evidence>
<keyword evidence="1" id="KW-0677">Repeat</keyword>
<dbReference type="InterPro" id="IPR027417">
    <property type="entry name" value="P-loop_NTPase"/>
</dbReference>
<dbReference type="Proteomes" id="UP000265520">
    <property type="component" value="Unassembled WGS sequence"/>
</dbReference>
<dbReference type="InterPro" id="IPR036388">
    <property type="entry name" value="WH-like_DNA-bd_sf"/>
</dbReference>
<evidence type="ECO:0000256" key="2">
    <source>
        <dbReference type="ARBA" id="ARBA00022821"/>
    </source>
</evidence>
<comment type="caution">
    <text evidence="5">The sequence shown here is derived from an EMBL/GenBank/DDBJ whole genome shotgun (WGS) entry which is preliminary data.</text>
</comment>
<accession>A0A392NCA3</accession>
<dbReference type="PRINTS" id="PR00364">
    <property type="entry name" value="DISEASERSIST"/>
</dbReference>
<keyword evidence="6" id="KW-1185">Reference proteome</keyword>
<dbReference type="AlphaFoldDB" id="A0A392NCA3"/>
<dbReference type="SUPFAM" id="SSF52540">
    <property type="entry name" value="P-loop containing nucleoside triphosphate hydrolases"/>
    <property type="match status" value="1"/>
</dbReference>
<name>A0A392NCA3_9FABA</name>
<evidence type="ECO:0000313" key="6">
    <source>
        <dbReference type="Proteomes" id="UP000265520"/>
    </source>
</evidence>
<dbReference type="GO" id="GO:0043531">
    <property type="term" value="F:ADP binding"/>
    <property type="evidence" value="ECO:0007669"/>
    <property type="project" value="InterPro"/>
</dbReference>
<dbReference type="InterPro" id="IPR042197">
    <property type="entry name" value="Apaf_helical"/>
</dbReference>
<dbReference type="EMBL" id="LXQA010034966">
    <property type="protein sequence ID" value="MCH97440.1"/>
    <property type="molecule type" value="Genomic_DNA"/>
</dbReference>
<dbReference type="Pfam" id="PF00931">
    <property type="entry name" value="NB-ARC"/>
    <property type="match status" value="1"/>
</dbReference>
<dbReference type="Gene3D" id="3.40.50.300">
    <property type="entry name" value="P-loop containing nucleotide triphosphate hydrolases"/>
    <property type="match status" value="1"/>
</dbReference>
<evidence type="ECO:0000259" key="3">
    <source>
        <dbReference type="Pfam" id="PF00931"/>
    </source>
</evidence>
<dbReference type="Pfam" id="PF23559">
    <property type="entry name" value="WHD_DRP"/>
    <property type="match status" value="1"/>
</dbReference>
<dbReference type="InterPro" id="IPR044974">
    <property type="entry name" value="Disease_R_plants"/>
</dbReference>
<evidence type="ECO:0000259" key="4">
    <source>
        <dbReference type="Pfam" id="PF23559"/>
    </source>
</evidence>
<organism evidence="5 6">
    <name type="scientific">Trifolium medium</name>
    <dbReference type="NCBI Taxonomy" id="97028"/>
    <lineage>
        <taxon>Eukaryota</taxon>
        <taxon>Viridiplantae</taxon>
        <taxon>Streptophyta</taxon>
        <taxon>Embryophyta</taxon>
        <taxon>Tracheophyta</taxon>
        <taxon>Spermatophyta</taxon>
        <taxon>Magnoliopsida</taxon>
        <taxon>eudicotyledons</taxon>
        <taxon>Gunneridae</taxon>
        <taxon>Pentapetalae</taxon>
        <taxon>rosids</taxon>
        <taxon>fabids</taxon>
        <taxon>Fabales</taxon>
        <taxon>Fabaceae</taxon>
        <taxon>Papilionoideae</taxon>
        <taxon>50 kb inversion clade</taxon>
        <taxon>NPAAA clade</taxon>
        <taxon>Hologalegina</taxon>
        <taxon>IRL clade</taxon>
        <taxon>Trifolieae</taxon>
        <taxon>Trifolium</taxon>
    </lineage>
</organism>
<keyword evidence="2" id="KW-0611">Plant defense</keyword>
<dbReference type="PANTHER" id="PTHR23155:SF1205">
    <property type="entry name" value="DISEASE RESISTANCE PROTEIN RPM1"/>
    <property type="match status" value="1"/>
</dbReference>